<dbReference type="AlphaFoldDB" id="A0A834CXQ5"/>
<name>A0A834CXQ5_JUGRE</name>
<comment type="caution">
    <text evidence="1">The sequence shown here is derived from an EMBL/GenBank/DDBJ whole genome shotgun (WGS) entry which is preliminary data.</text>
</comment>
<accession>A0A834CXQ5</accession>
<proteinExistence type="predicted"/>
<dbReference type="EMBL" id="LIHL02000003">
    <property type="protein sequence ID" value="KAF5473919.1"/>
    <property type="molecule type" value="Genomic_DNA"/>
</dbReference>
<reference evidence="1" key="2">
    <citation type="submission" date="2020-03" db="EMBL/GenBank/DDBJ databases">
        <title>Walnut 2.0.</title>
        <authorList>
            <person name="Marrano A."/>
            <person name="Britton M."/>
            <person name="Zimin A.V."/>
            <person name="Zaini P.A."/>
            <person name="Workman R."/>
            <person name="Puiu D."/>
            <person name="Bianco L."/>
            <person name="Allen B.J."/>
            <person name="Troggio M."/>
            <person name="Leslie C.A."/>
            <person name="Timp W."/>
            <person name="Dendekar A."/>
            <person name="Salzberg S.L."/>
            <person name="Neale D.B."/>
        </authorList>
    </citation>
    <scope>NUCLEOTIDE SEQUENCE</scope>
    <source>
        <tissue evidence="1">Leaves</tissue>
    </source>
</reference>
<sequence length="112" mass="12762">FCIYIIRIFLFRLKLSKRVFTLSQFLSANKTHSFQRITDPSSKGVAGVFKPVLDVKGNKYVGGFHNQMSSAASWLCLSRTRVLQNRGEEQGRDRRTPILVSILDHCGYTYSS</sequence>
<gene>
    <name evidence="1" type="ORF">F2P56_005866</name>
</gene>
<evidence type="ECO:0000313" key="2">
    <source>
        <dbReference type="Proteomes" id="UP000619265"/>
    </source>
</evidence>
<dbReference type="Gramene" id="Jr03_02440_p2">
    <property type="protein sequence ID" value="cds.Jr03_02440_p2"/>
    <property type="gene ID" value="Jr03_02440"/>
</dbReference>
<protein>
    <submittedName>
        <fullName evidence="1">Uncharacterized protein</fullName>
    </submittedName>
</protein>
<organism evidence="1 2">
    <name type="scientific">Juglans regia</name>
    <name type="common">English walnut</name>
    <dbReference type="NCBI Taxonomy" id="51240"/>
    <lineage>
        <taxon>Eukaryota</taxon>
        <taxon>Viridiplantae</taxon>
        <taxon>Streptophyta</taxon>
        <taxon>Embryophyta</taxon>
        <taxon>Tracheophyta</taxon>
        <taxon>Spermatophyta</taxon>
        <taxon>Magnoliopsida</taxon>
        <taxon>eudicotyledons</taxon>
        <taxon>Gunneridae</taxon>
        <taxon>Pentapetalae</taxon>
        <taxon>rosids</taxon>
        <taxon>fabids</taxon>
        <taxon>Fagales</taxon>
        <taxon>Juglandaceae</taxon>
        <taxon>Juglans</taxon>
    </lineage>
</organism>
<evidence type="ECO:0000313" key="1">
    <source>
        <dbReference type="EMBL" id="KAF5473919.1"/>
    </source>
</evidence>
<dbReference type="Proteomes" id="UP000619265">
    <property type="component" value="Unassembled WGS sequence"/>
</dbReference>
<feature type="non-terminal residue" evidence="1">
    <location>
        <position position="1"/>
    </location>
</feature>
<reference evidence="1" key="1">
    <citation type="submission" date="2015-10" db="EMBL/GenBank/DDBJ databases">
        <authorList>
            <person name="Martinez-Garcia P.J."/>
            <person name="Crepeau M.W."/>
            <person name="Puiu D."/>
            <person name="Gonzalez-Ibeas D."/>
            <person name="Whalen J."/>
            <person name="Stevens K."/>
            <person name="Paul R."/>
            <person name="Butterfield T."/>
            <person name="Britton M."/>
            <person name="Reagan R."/>
            <person name="Chakraborty S."/>
            <person name="Walawage S.L."/>
            <person name="Vasquez-Gross H.A."/>
            <person name="Cardeno C."/>
            <person name="Famula R."/>
            <person name="Pratt K."/>
            <person name="Kuruganti S."/>
            <person name="Aradhya M.K."/>
            <person name="Leslie C.A."/>
            <person name="Dandekar A.M."/>
            <person name="Salzberg S.L."/>
            <person name="Wegrzyn J.L."/>
            <person name="Langley C.H."/>
            <person name="Neale D.B."/>
        </authorList>
    </citation>
    <scope>NUCLEOTIDE SEQUENCE</scope>
    <source>
        <tissue evidence="1">Leaves</tissue>
    </source>
</reference>